<proteinExistence type="predicted"/>
<dbReference type="PANTHER" id="PTHR11079">
    <property type="entry name" value="CYTOSINE DEAMINASE FAMILY MEMBER"/>
    <property type="match status" value="1"/>
</dbReference>
<dbReference type="Gene3D" id="3.40.140.10">
    <property type="entry name" value="Cytidine Deaminase, domain 2"/>
    <property type="match status" value="1"/>
</dbReference>
<protein>
    <recommendedName>
        <fullName evidence="2">CMP/dCMP-type deaminase domain-containing protein</fullName>
    </recommendedName>
</protein>
<evidence type="ECO:0000313" key="4">
    <source>
        <dbReference type="Proteomes" id="UP000631114"/>
    </source>
</evidence>
<dbReference type="Proteomes" id="UP000631114">
    <property type="component" value="Unassembled WGS sequence"/>
</dbReference>
<dbReference type="PROSITE" id="PS51747">
    <property type="entry name" value="CYT_DCMP_DEAMINASES_2"/>
    <property type="match status" value="1"/>
</dbReference>
<dbReference type="GO" id="GO:0002100">
    <property type="term" value="P:tRNA wobble adenosine to inosine editing"/>
    <property type="evidence" value="ECO:0007669"/>
    <property type="project" value="TreeGrafter"/>
</dbReference>
<dbReference type="GO" id="GO:0052717">
    <property type="term" value="F:tRNA-specific adenosine-34 deaminase activity"/>
    <property type="evidence" value="ECO:0007669"/>
    <property type="project" value="TreeGrafter"/>
</dbReference>
<dbReference type="InterPro" id="IPR016193">
    <property type="entry name" value="Cytidine_deaminase-like"/>
</dbReference>
<dbReference type="CDD" id="cd01285">
    <property type="entry name" value="nucleoside_deaminase"/>
    <property type="match status" value="1"/>
</dbReference>
<organism evidence="3 4">
    <name type="scientific">Coptis chinensis</name>
    <dbReference type="NCBI Taxonomy" id="261450"/>
    <lineage>
        <taxon>Eukaryota</taxon>
        <taxon>Viridiplantae</taxon>
        <taxon>Streptophyta</taxon>
        <taxon>Embryophyta</taxon>
        <taxon>Tracheophyta</taxon>
        <taxon>Spermatophyta</taxon>
        <taxon>Magnoliopsida</taxon>
        <taxon>Ranunculales</taxon>
        <taxon>Ranunculaceae</taxon>
        <taxon>Coptidoideae</taxon>
        <taxon>Coptis</taxon>
    </lineage>
</organism>
<dbReference type="AlphaFoldDB" id="A0A835LHG7"/>
<evidence type="ECO:0000313" key="3">
    <source>
        <dbReference type="EMBL" id="KAF9591909.1"/>
    </source>
</evidence>
<dbReference type="InterPro" id="IPR002125">
    <property type="entry name" value="CMP_dCMP_dom"/>
</dbReference>
<evidence type="ECO:0000256" key="1">
    <source>
        <dbReference type="ARBA" id="ARBA00022801"/>
    </source>
</evidence>
<dbReference type="Pfam" id="PF00383">
    <property type="entry name" value="dCMP_cyt_deam_1"/>
    <property type="match status" value="1"/>
</dbReference>
<name>A0A835LHG7_9MAGN</name>
<dbReference type="PANTHER" id="PTHR11079:SF149">
    <property type="entry name" value="TRNA-SPECIFIC ADENOSINE DEAMINASE 2"/>
    <property type="match status" value="1"/>
</dbReference>
<gene>
    <name evidence="3" type="ORF">IFM89_009517</name>
</gene>
<dbReference type="SUPFAM" id="SSF53927">
    <property type="entry name" value="Cytidine deaminase-like"/>
    <property type="match status" value="1"/>
</dbReference>
<reference evidence="3 4" key="1">
    <citation type="submission" date="2020-10" db="EMBL/GenBank/DDBJ databases">
        <title>The Coptis chinensis genome and diversification of protoberbering-type alkaloids.</title>
        <authorList>
            <person name="Wang B."/>
            <person name="Shu S."/>
            <person name="Song C."/>
            <person name="Liu Y."/>
        </authorList>
    </citation>
    <scope>NUCLEOTIDE SEQUENCE [LARGE SCALE GENOMIC DNA]</scope>
    <source>
        <strain evidence="3">HL-2020</strain>
        <tissue evidence="3">Leaf</tissue>
    </source>
</reference>
<dbReference type="EMBL" id="JADFTS010000008">
    <property type="protein sequence ID" value="KAF9591909.1"/>
    <property type="molecule type" value="Genomic_DNA"/>
</dbReference>
<keyword evidence="1" id="KW-0378">Hydrolase</keyword>
<dbReference type="OrthoDB" id="659at2759"/>
<feature type="domain" description="CMP/dCMP-type deaminase" evidence="2">
    <location>
        <begin position="230"/>
        <end position="345"/>
    </location>
</feature>
<sequence>MKPQHADLFKEEPVDKEDNVVDLRMGNFKDSLVWDKLEKCPIQFSLRHYKNAHWLDQVEDTMQPTQDLEIDIETFQSLLDQEEDTRQPTLNSTDAVLVGSVRMERRYVDLYKRLVDEFGDFVRSESRDLSILGDFFLIFEASGFQVDFLRQRLENFRKELGGNVQIQSEDRLSVGNEEITHKEEGEVGPYSIPHKTSVIHGFKKKLWRERSNLDSSSNLEMASCEEEDSAVTLAFMEFAMQQAKLALDNQEVPIGCVFVEDEKVIASGRNRTTETRNATRHAEMEAIDGLLKNWQESGLSAIEIEGKFSRYLEDADRSCLYIQVALINLIAMTFHKERVSNALEE</sequence>
<accession>A0A835LHG7</accession>
<keyword evidence="4" id="KW-1185">Reference proteome</keyword>
<evidence type="ECO:0000259" key="2">
    <source>
        <dbReference type="PROSITE" id="PS51747"/>
    </source>
</evidence>
<comment type="caution">
    <text evidence="3">The sequence shown here is derived from an EMBL/GenBank/DDBJ whole genome shotgun (WGS) entry which is preliminary data.</text>
</comment>